<feature type="region of interest" description="Disordered" evidence="1">
    <location>
        <begin position="1"/>
        <end position="33"/>
    </location>
</feature>
<dbReference type="EMBL" id="LSRX01000047">
    <property type="protein sequence ID" value="OLQ12228.1"/>
    <property type="molecule type" value="Genomic_DNA"/>
</dbReference>
<dbReference type="PROSITE" id="PS51819">
    <property type="entry name" value="VOC"/>
    <property type="match status" value="1"/>
</dbReference>
<dbReference type="SUPFAM" id="SSF54593">
    <property type="entry name" value="Glyoxalase/Bleomycin resistance protein/Dihydroxybiphenyl dioxygenase"/>
    <property type="match status" value="1"/>
</dbReference>
<feature type="compositionally biased region" description="Basic and acidic residues" evidence="1">
    <location>
        <begin position="240"/>
        <end position="261"/>
    </location>
</feature>
<keyword evidence="2" id="KW-0812">Transmembrane</keyword>
<proteinExistence type="predicted"/>
<gene>
    <name evidence="4" type="ORF">AK812_SmicGene3912</name>
</gene>
<dbReference type="Proteomes" id="UP000186817">
    <property type="component" value="Unassembled WGS sequence"/>
</dbReference>
<feature type="compositionally biased region" description="Basic and acidic residues" evidence="1">
    <location>
        <begin position="8"/>
        <end position="21"/>
    </location>
</feature>
<organism evidence="4 5">
    <name type="scientific">Symbiodinium microadriaticum</name>
    <name type="common">Dinoflagellate</name>
    <name type="synonym">Zooxanthella microadriatica</name>
    <dbReference type="NCBI Taxonomy" id="2951"/>
    <lineage>
        <taxon>Eukaryota</taxon>
        <taxon>Sar</taxon>
        <taxon>Alveolata</taxon>
        <taxon>Dinophyceae</taxon>
        <taxon>Suessiales</taxon>
        <taxon>Symbiodiniaceae</taxon>
        <taxon>Symbiodinium</taxon>
    </lineage>
</organism>
<dbReference type="InterPro" id="IPR029068">
    <property type="entry name" value="Glyas_Bleomycin-R_OHBP_Dase"/>
</dbReference>
<evidence type="ECO:0000313" key="5">
    <source>
        <dbReference type="Proteomes" id="UP000186817"/>
    </source>
</evidence>
<dbReference type="InterPro" id="IPR036869">
    <property type="entry name" value="J_dom_sf"/>
</dbReference>
<evidence type="ECO:0000259" key="3">
    <source>
        <dbReference type="PROSITE" id="PS51819"/>
    </source>
</evidence>
<accession>A0A1Q9EXQ8</accession>
<dbReference type="Gene3D" id="3.10.180.10">
    <property type="entry name" value="2,3-Dihydroxybiphenyl 1,2-Dioxygenase, domain 1"/>
    <property type="match status" value="2"/>
</dbReference>
<protein>
    <recommendedName>
        <fullName evidence="3">VOC domain-containing protein</fullName>
    </recommendedName>
</protein>
<name>A0A1Q9EXQ8_SYMMI</name>
<feature type="region of interest" description="Disordered" evidence="1">
    <location>
        <begin position="240"/>
        <end position="327"/>
    </location>
</feature>
<keyword evidence="2" id="KW-0472">Membrane</keyword>
<dbReference type="Gene3D" id="3.40.50.720">
    <property type="entry name" value="NAD(P)-binding Rossmann-like Domain"/>
    <property type="match status" value="1"/>
</dbReference>
<keyword evidence="2" id="KW-1133">Transmembrane helix</keyword>
<dbReference type="InterPro" id="IPR052164">
    <property type="entry name" value="Anthracycline_SecMetBiosynth"/>
</dbReference>
<feature type="region of interest" description="Disordered" evidence="1">
    <location>
        <begin position="1318"/>
        <end position="1337"/>
    </location>
</feature>
<keyword evidence="5" id="KW-1185">Reference proteome</keyword>
<feature type="compositionally biased region" description="Low complexity" evidence="1">
    <location>
        <begin position="1318"/>
        <end position="1336"/>
    </location>
</feature>
<evidence type="ECO:0000256" key="2">
    <source>
        <dbReference type="SAM" id="Phobius"/>
    </source>
</evidence>
<sequence>MAGVGLAEENKVPKEPERPTEPGEAAGQAPVRAEGPKSIGSYFSWRPLPWWVCFLLGIFLLTKFQIVYNDSPCAVLGLQGPVTAVDLKKAFRHLSMCTHPDRLRGRLKRTPTQEESRRGEIIFNRASTAREDLLKTQRGKQPMQCYQGELELAVLLFFQQVGRLFASLGLEDYLGFFWESVYKLLRQFGGYLWRMGILRFVLGFITTVVIGPIPTVVNFFFLPFIRIFVFLDSLRGQDRQEEQQSKKSDDPPVSGEEKKSEPQQPSTANIKLESDKDRNHLRQRKKKDNSEDKDTRNKELVNEEVNATDDSSGAPVTANGQLKPKPMPEGLWKIVTWSHKEQVKARQAAASAMQFDLLLILTKPVIPLFMLVATGQATGQYEATKAKAVLGCTSCNETEGIFVGDVSEPETLKAVMAGHYPKGGEPKEVDWLGTKAQIDAFGFSGGSMATKQLLYVSTMGTTTPDNFLDKLDKGKHKLLVGHDDASFSLAASHEIHREDVARVMVESILRLAQCRVGADRASPVVNWSAALPIVIKAARALRVAATHRCRAKMELFYFVLPAPNVEKSKAFFTKVFGWKGYGGGQGGHVDCTNTPCGLGGDVNEVYFTTLDLPKTLEKVLAHGGTIVKETENSVGKAAHCQDNQGVHLWFQEPSADPHIREHALNPKRGSANGDLFFFSMPAPEEAKALDFYGGVMGWTFDEKKAKGGMGVQNTVGPSGGLSVGNAKSQYPSLWFRVDSAEETLRLVKEAGGKGEIFEAPEGIMSQCEDDQGVEFGIVQPDIATDVLKAAHLPWDRPQVWNGILSSMFIGHALRKWVPQMSYEAQHLFCALFGVLHTMLGVSASKLEDYANREGSKMLHLAWAWSLKDVLSVMNMCQLGAAVTALSALGNEPSYAASFASGIALRIAVGQDAFRGLGFAHTVADYFQATVRDLGVSMDAAEEVVAYSGGGIGDCGGGPFRMLFGDETLAAAAAAILKVWLLLLPALSTAQWLQRTIHAGRMLGFRTIQRIPGSLIRSTLVSSGRTAGVLFAMVAADESGDAGCSPAGATVASKSEEILLRINQLGQRRAKMKLEREASPATTISSSPVEEAPPTADEDSASSNDEAEQDEDKAPKVRLSKRRALALQQELLGEFVSPSFQKALHELARIHNDPKGCSREFASGFRKLVRNRQVEVIPRYGFEPSEEGVEMMLRSFTLFHGDSDIYINEVAIKEALSLEVTASKVIAWCEEQGAATLTEVAENREELAHVLGGIPELKDGRALTLAELVSLRIYSHDLEEILMALIAVLDEDQLQHAELSLKPGLASLLTRLALRSKGRQAPPASGAPGPQGSAFSGCLGDARAPRGSAVTNETASQLSPGDEVVLHVLTGRWQGWHVCEVLEVRRQSFYLRHLEDGFEENIPWALLGGGSYHIELLGQEGHVPEPSYFSKASQVEVTAAPYISRRDARLLRLAERGVGSQRGARGNADEVCEGCGRSAWRGHRSREDGALYCDDCWAEWPANSETCVCAKPATKERVLELLRVQLREFSKAIFQQKLNDLKQSYDTASGPL</sequence>
<feature type="transmembrane region" description="Helical" evidence="2">
    <location>
        <begin position="48"/>
        <end position="68"/>
    </location>
</feature>
<feature type="region of interest" description="Disordered" evidence="1">
    <location>
        <begin position="1070"/>
        <end position="1117"/>
    </location>
</feature>
<evidence type="ECO:0000256" key="1">
    <source>
        <dbReference type="SAM" id="MobiDB-lite"/>
    </source>
</evidence>
<dbReference type="PANTHER" id="PTHR33993:SF14">
    <property type="entry name" value="GB|AAF24581.1"/>
    <property type="match status" value="1"/>
</dbReference>
<dbReference type="SUPFAM" id="SSF46565">
    <property type="entry name" value="Chaperone J-domain"/>
    <property type="match status" value="1"/>
</dbReference>
<reference evidence="4 5" key="1">
    <citation type="submission" date="2016-02" db="EMBL/GenBank/DDBJ databases">
        <title>Genome analysis of coral dinoflagellate symbionts highlights evolutionary adaptations to a symbiotic lifestyle.</title>
        <authorList>
            <person name="Aranda M."/>
            <person name="Li Y."/>
            <person name="Liew Y.J."/>
            <person name="Baumgarten S."/>
            <person name="Simakov O."/>
            <person name="Wilson M."/>
            <person name="Piel J."/>
            <person name="Ashoor H."/>
            <person name="Bougouffa S."/>
            <person name="Bajic V.B."/>
            <person name="Ryu T."/>
            <person name="Ravasi T."/>
            <person name="Bayer T."/>
            <person name="Micklem G."/>
            <person name="Kim H."/>
            <person name="Bhak J."/>
            <person name="Lajeunesse T.C."/>
            <person name="Voolstra C.R."/>
        </authorList>
    </citation>
    <scope>NUCLEOTIDE SEQUENCE [LARGE SCALE GENOMIC DNA]</scope>
    <source>
        <strain evidence="4 5">CCMP2467</strain>
    </source>
</reference>
<feature type="compositionally biased region" description="Basic and acidic residues" evidence="1">
    <location>
        <begin position="288"/>
        <end position="301"/>
    </location>
</feature>
<dbReference type="PANTHER" id="PTHR33993">
    <property type="entry name" value="GLYOXALASE-RELATED"/>
    <property type="match status" value="1"/>
</dbReference>
<comment type="caution">
    <text evidence="4">The sequence shown here is derived from an EMBL/GenBank/DDBJ whole genome shotgun (WGS) entry which is preliminary data.</text>
</comment>
<dbReference type="OrthoDB" id="447346at2759"/>
<feature type="domain" description="VOC" evidence="3">
    <location>
        <begin position="554"/>
        <end position="653"/>
    </location>
</feature>
<evidence type="ECO:0000313" key="4">
    <source>
        <dbReference type="EMBL" id="OLQ12228.1"/>
    </source>
</evidence>
<feature type="compositionally biased region" description="Acidic residues" evidence="1">
    <location>
        <begin position="1095"/>
        <end position="1110"/>
    </location>
</feature>
<dbReference type="InterPro" id="IPR037523">
    <property type="entry name" value="VOC_core"/>
</dbReference>